<evidence type="ECO:0000256" key="3">
    <source>
        <dbReference type="ARBA" id="ARBA00023125"/>
    </source>
</evidence>
<keyword evidence="4" id="KW-0804">Transcription</keyword>
<evidence type="ECO:0000256" key="5">
    <source>
        <dbReference type="ARBA" id="ARBA00023242"/>
    </source>
</evidence>
<dbReference type="InterPro" id="IPR003340">
    <property type="entry name" value="B3_DNA-bd"/>
</dbReference>
<protein>
    <submittedName>
        <fullName evidence="8">Auxin response factor 12</fullName>
    </submittedName>
</protein>
<dbReference type="SUPFAM" id="SSF101936">
    <property type="entry name" value="DNA-binding pseudobarrel domain"/>
    <property type="match status" value="1"/>
</dbReference>
<keyword evidence="5" id="KW-0539">Nucleus</keyword>
<evidence type="ECO:0000256" key="2">
    <source>
        <dbReference type="ARBA" id="ARBA00023015"/>
    </source>
</evidence>
<proteinExistence type="predicted"/>
<dbReference type="PANTHER" id="PTHR31384:SF128">
    <property type="entry name" value="AUXIN RESPONSE FACTOR"/>
    <property type="match status" value="1"/>
</dbReference>
<accession>A0A438BWE3</accession>
<dbReference type="CDD" id="cd10017">
    <property type="entry name" value="B3_DNA"/>
    <property type="match status" value="1"/>
</dbReference>
<keyword evidence="2" id="KW-0805">Transcription regulation</keyword>
<dbReference type="GO" id="GO:0003677">
    <property type="term" value="F:DNA binding"/>
    <property type="evidence" value="ECO:0007669"/>
    <property type="project" value="UniProtKB-KW"/>
</dbReference>
<evidence type="ECO:0000256" key="6">
    <source>
        <dbReference type="SAM" id="MobiDB-lite"/>
    </source>
</evidence>
<dbReference type="GO" id="GO:0005634">
    <property type="term" value="C:nucleus"/>
    <property type="evidence" value="ECO:0007669"/>
    <property type="project" value="UniProtKB-SubCell"/>
</dbReference>
<dbReference type="PROSITE" id="PS50863">
    <property type="entry name" value="B3"/>
    <property type="match status" value="1"/>
</dbReference>
<evidence type="ECO:0000256" key="4">
    <source>
        <dbReference type="ARBA" id="ARBA00023163"/>
    </source>
</evidence>
<gene>
    <name evidence="8" type="primary">ARF12_0</name>
    <name evidence="8" type="ORF">CK203_085565</name>
</gene>
<sequence>MFGEVEARSTTRQRATTQSLICNVMMIVVARSLVDYGFQLGNEGRKKNFYYQIYKAKALMPCRREMEGIQVELERLKNFLAKEFEIKDLGTSRCFLKIEFVKSKEGQPKRHLLTTGWSVFVSAKRLVAGDSVLFIWNEKNQLLLGIRRATRPQTVMPSSVLSSDSMHIGLLAAAAHAAATNSCFTIFYNPRASPSEFVIPLSKYVKAVFHTRVSVGMRFRMLFETEESSVRETQKPAATEHGYLTWEFKNSMVMLGWVMYSDLGNVSQLFELQFELKEKKQGDSTMTDYYNTLIGLWQESDLFDDNTRACPDCSVRYTKKLEKERLFAFLHGLNKDLDEVRGRILGTKPLPGIQDAFAEVRREESRNVQIMESSGQILVSSVRLLTCMKGDGMIVYGVIIVSDITIVEKIVGNYMGNQQIGNQESKAQFQQHNTQPNPTPSSSIAQKDLYLGRTIGSAKEHDGLYYLEDHKQVVNKQAQALNKASGSSGSTCCHSNSTAKRLNRKQIPNLKESQGGKESQVSRAINKKICCNNKMTWTWTCQLQSGKWKAAIMEEMQVLKKNDTWDIVELPKGKYLVDCKWVFTIKYKSDGNINRYKAQLVAKAANLDRPLHHMDVKNAFLNGELDEENIEIPKDYTWKSDILGKNEKRGVEAYTDVDWVGSIDDRKSTTEYCTFVWGNLVTWRSKKQNVVARSSTETEYRALAGATSAISIAYILVHHDHTKHEEVDKHFIKAKIENGVICMTYVLTTQQIGDILTKGLSRHIFEDLANKLGMIDIYSPT</sequence>
<comment type="subcellular location">
    <subcellularLocation>
        <location evidence="1">Nucleus</location>
    </subcellularLocation>
</comment>
<organism evidence="8 9">
    <name type="scientific">Vitis vinifera</name>
    <name type="common">Grape</name>
    <dbReference type="NCBI Taxonomy" id="29760"/>
    <lineage>
        <taxon>Eukaryota</taxon>
        <taxon>Viridiplantae</taxon>
        <taxon>Streptophyta</taxon>
        <taxon>Embryophyta</taxon>
        <taxon>Tracheophyta</taxon>
        <taxon>Spermatophyta</taxon>
        <taxon>Magnoliopsida</taxon>
        <taxon>eudicotyledons</taxon>
        <taxon>Gunneridae</taxon>
        <taxon>Pentapetalae</taxon>
        <taxon>rosids</taxon>
        <taxon>Vitales</taxon>
        <taxon>Vitaceae</taxon>
        <taxon>Viteae</taxon>
        <taxon>Vitis</taxon>
    </lineage>
</organism>
<evidence type="ECO:0000259" key="7">
    <source>
        <dbReference type="PROSITE" id="PS50863"/>
    </source>
</evidence>
<feature type="region of interest" description="Disordered" evidence="6">
    <location>
        <begin position="425"/>
        <end position="445"/>
    </location>
</feature>
<evidence type="ECO:0000313" key="8">
    <source>
        <dbReference type="EMBL" id="RVW15299.1"/>
    </source>
</evidence>
<reference evidence="8 9" key="1">
    <citation type="journal article" date="2018" name="PLoS Genet.">
        <title>Population sequencing reveals clonal diversity and ancestral inbreeding in the grapevine cultivar Chardonnay.</title>
        <authorList>
            <person name="Roach M.J."/>
            <person name="Johnson D.L."/>
            <person name="Bohlmann J."/>
            <person name="van Vuuren H.J."/>
            <person name="Jones S.J."/>
            <person name="Pretorius I.S."/>
            <person name="Schmidt S.A."/>
            <person name="Borneman A.R."/>
        </authorList>
    </citation>
    <scope>NUCLEOTIDE SEQUENCE [LARGE SCALE GENOMIC DNA]</scope>
    <source>
        <strain evidence="9">cv. Chardonnay</strain>
        <tissue evidence="8">Leaf</tissue>
    </source>
</reference>
<name>A0A438BWE3_VITVI</name>
<dbReference type="Gene3D" id="2.40.330.10">
    <property type="entry name" value="DNA-binding pseudobarrel domain"/>
    <property type="match status" value="1"/>
</dbReference>
<evidence type="ECO:0000256" key="1">
    <source>
        <dbReference type="ARBA" id="ARBA00004123"/>
    </source>
</evidence>
<evidence type="ECO:0000313" key="9">
    <source>
        <dbReference type="Proteomes" id="UP000288805"/>
    </source>
</evidence>
<keyword evidence="3" id="KW-0238">DNA-binding</keyword>
<dbReference type="GO" id="GO:0009734">
    <property type="term" value="P:auxin-activated signaling pathway"/>
    <property type="evidence" value="ECO:0007669"/>
    <property type="project" value="UniProtKB-KW"/>
</dbReference>
<dbReference type="AlphaFoldDB" id="A0A438BWE3"/>
<dbReference type="Pfam" id="PF02362">
    <property type="entry name" value="B3"/>
    <property type="match status" value="1"/>
</dbReference>
<dbReference type="CDD" id="cd09272">
    <property type="entry name" value="RNase_HI_RT_Ty1"/>
    <property type="match status" value="1"/>
</dbReference>
<dbReference type="InterPro" id="IPR044835">
    <property type="entry name" value="ARF_plant"/>
</dbReference>
<dbReference type="EMBL" id="QGNW01002602">
    <property type="protein sequence ID" value="RVW15299.1"/>
    <property type="molecule type" value="Genomic_DNA"/>
</dbReference>
<dbReference type="InterPro" id="IPR015300">
    <property type="entry name" value="DNA-bd_pseudobarrel_sf"/>
</dbReference>
<feature type="domain" description="TF-B3" evidence="7">
    <location>
        <begin position="110"/>
        <end position="150"/>
    </location>
</feature>
<dbReference type="Proteomes" id="UP000288805">
    <property type="component" value="Unassembled WGS sequence"/>
</dbReference>
<dbReference type="GO" id="GO:0006355">
    <property type="term" value="P:regulation of DNA-templated transcription"/>
    <property type="evidence" value="ECO:0007669"/>
    <property type="project" value="InterPro"/>
</dbReference>
<comment type="caution">
    <text evidence="8">The sequence shown here is derived from an EMBL/GenBank/DDBJ whole genome shotgun (WGS) entry which is preliminary data.</text>
</comment>
<dbReference type="PANTHER" id="PTHR31384">
    <property type="entry name" value="AUXIN RESPONSE FACTOR 4-RELATED"/>
    <property type="match status" value="1"/>
</dbReference>